<evidence type="ECO:0008006" key="3">
    <source>
        <dbReference type="Google" id="ProtNLM"/>
    </source>
</evidence>
<organism evidence="1 2">
    <name type="scientific">Methylovulum psychrotolerans</name>
    <dbReference type="NCBI Taxonomy" id="1704499"/>
    <lineage>
        <taxon>Bacteria</taxon>
        <taxon>Pseudomonadati</taxon>
        <taxon>Pseudomonadota</taxon>
        <taxon>Gammaproteobacteria</taxon>
        <taxon>Methylococcales</taxon>
        <taxon>Methylococcaceae</taxon>
        <taxon>Methylovulum</taxon>
    </lineage>
</organism>
<dbReference type="OrthoDB" id="9796845at2"/>
<sequence length="267" mass="29721">MSIPLSEPPASALIKARLASLAAQHQVTILYACESGSRAWGFPSPDSDYDVRFIYAHPQDWYLALEEGRDVIDLPLEDSAAGVLDVGGWDVRKTLRLARKGNPVIWEWLQSPTIYHGLEAGLLQTLTATLAPFYSPIAACHHYLALCRGTMARELTGPTVKIKKYFYMLRPLLAAAWIERYQSIPPMAFTPLRALLDNQAAIQASIDDLLARKHYTDEQIPIDRIALLDEFLHAELARVQQAAAKLPTATGDPANLDKLFKQFLISL</sequence>
<reference evidence="1 2" key="1">
    <citation type="submission" date="2017-06" db="EMBL/GenBank/DDBJ databases">
        <title>Genome Sequencing of the methanotroph Methylovulum psychrotolerants str. HV10-M2 isolated from a high-altitude environment.</title>
        <authorList>
            <person name="Mateos-Rivera A."/>
        </authorList>
    </citation>
    <scope>NUCLEOTIDE SEQUENCE [LARGE SCALE GENOMIC DNA]</scope>
    <source>
        <strain evidence="1 2">HV10_M2</strain>
    </source>
</reference>
<dbReference type="AlphaFoldDB" id="A0A1Z4BXY4"/>
<dbReference type="Pfam" id="PF10127">
    <property type="entry name" value="RlaP"/>
    <property type="match status" value="1"/>
</dbReference>
<accession>A0A1Z4BXY4</accession>
<dbReference type="KEGG" id="mpsy:CEK71_08705"/>
<dbReference type="Proteomes" id="UP000197019">
    <property type="component" value="Chromosome"/>
</dbReference>
<dbReference type="InterPro" id="IPR018775">
    <property type="entry name" value="RlaP"/>
</dbReference>
<gene>
    <name evidence="1" type="ORF">CEK71_08705</name>
</gene>
<evidence type="ECO:0000313" key="1">
    <source>
        <dbReference type="EMBL" id="ASF46157.1"/>
    </source>
</evidence>
<dbReference type="PANTHER" id="PTHR34817:SF2">
    <property type="entry name" value="NUCLEOTIDYLTRANSFERASE"/>
    <property type="match status" value="1"/>
</dbReference>
<keyword evidence="2" id="KW-1185">Reference proteome</keyword>
<evidence type="ECO:0000313" key="2">
    <source>
        <dbReference type="Proteomes" id="UP000197019"/>
    </source>
</evidence>
<proteinExistence type="predicted"/>
<name>A0A1Z4BXY4_9GAMM</name>
<protein>
    <recommendedName>
        <fullName evidence="3">Nucleotidyltransferase</fullName>
    </recommendedName>
</protein>
<dbReference type="EMBL" id="CP022129">
    <property type="protein sequence ID" value="ASF46157.1"/>
    <property type="molecule type" value="Genomic_DNA"/>
</dbReference>
<dbReference type="PANTHER" id="PTHR34817">
    <property type="entry name" value="NUCLEOTIDYLTRANSFERASE"/>
    <property type="match status" value="1"/>
</dbReference>